<evidence type="ECO:0000259" key="2">
    <source>
        <dbReference type="SMART" id="SM00184"/>
    </source>
</evidence>
<feature type="compositionally biased region" description="Basic and acidic residues" evidence="1">
    <location>
        <begin position="340"/>
        <end position="360"/>
    </location>
</feature>
<dbReference type="InterPro" id="IPR013083">
    <property type="entry name" value="Znf_RING/FYVE/PHD"/>
</dbReference>
<feature type="region of interest" description="Disordered" evidence="1">
    <location>
        <begin position="504"/>
        <end position="554"/>
    </location>
</feature>
<feature type="compositionally biased region" description="Low complexity" evidence="1">
    <location>
        <begin position="155"/>
        <end position="169"/>
    </location>
</feature>
<dbReference type="Gene3D" id="3.30.40.10">
    <property type="entry name" value="Zinc/RING finger domain, C3HC4 (zinc finger)"/>
    <property type="match status" value="1"/>
</dbReference>
<keyword evidence="4" id="KW-1185">Reference proteome</keyword>
<reference evidence="3 4" key="1">
    <citation type="submission" date="2018-11" db="EMBL/GenBank/DDBJ databases">
        <title>Genome sequence of Saitozyma podzolica DSM 27192.</title>
        <authorList>
            <person name="Aliyu H."/>
            <person name="Gorte O."/>
            <person name="Ochsenreither K."/>
        </authorList>
    </citation>
    <scope>NUCLEOTIDE SEQUENCE [LARGE SCALE GENOMIC DNA]</scope>
    <source>
        <strain evidence="3 4">DSM 27192</strain>
    </source>
</reference>
<accession>A0A427YE08</accession>
<feature type="region of interest" description="Disordered" evidence="1">
    <location>
        <begin position="600"/>
        <end position="748"/>
    </location>
</feature>
<evidence type="ECO:0000313" key="4">
    <source>
        <dbReference type="Proteomes" id="UP000279259"/>
    </source>
</evidence>
<feature type="compositionally biased region" description="Basic and acidic residues" evidence="1">
    <location>
        <begin position="248"/>
        <end position="283"/>
    </location>
</feature>
<dbReference type="PANTHER" id="PTHR22996:SF0">
    <property type="entry name" value="RE60872P-RELATED"/>
    <property type="match status" value="1"/>
</dbReference>
<dbReference type="EMBL" id="RSCD01000014">
    <property type="protein sequence ID" value="RSH89350.1"/>
    <property type="molecule type" value="Genomic_DNA"/>
</dbReference>
<evidence type="ECO:0000313" key="3">
    <source>
        <dbReference type="EMBL" id="RSH89350.1"/>
    </source>
</evidence>
<dbReference type="OrthoDB" id="1711136at2759"/>
<feature type="compositionally biased region" description="Basic and acidic residues" evidence="1">
    <location>
        <begin position="683"/>
        <end position="695"/>
    </location>
</feature>
<feature type="region of interest" description="Disordered" evidence="1">
    <location>
        <begin position="248"/>
        <end position="360"/>
    </location>
</feature>
<feature type="compositionally biased region" description="Acidic residues" evidence="1">
    <location>
        <begin position="647"/>
        <end position="658"/>
    </location>
</feature>
<feature type="compositionally biased region" description="Basic and acidic residues" evidence="1">
    <location>
        <begin position="607"/>
        <end position="619"/>
    </location>
</feature>
<name>A0A427YE08_9TREE</name>
<sequence length="748" mass="80563">MAQIGSLSTWYTNAYSGPFRTTRLRAPSLIPAGRPVVHVQQTLVVDAARTAPTTTGDKEDGKNVRRRETIFGPDVGEDDEPGWTKSEEGVKVGVDVVKGWVERAKNEEGLHATTTLQALVNLKRPTLLLQQLDAEVPASAIAEANEITPADADESQPSSTAAAPASVPSAQPPLHLLKFNYDATTPLVHISLSIHPAPVVHEEGAEVVEEPIKVVYSGVHEGGFNQTFNLPAEAAIDLSSTIAPMPTHDETAGADGENKDANVEGAHETSPVRESEDTTRSSIDRSTAMHHRNSTQPELATVPELAQANTDAEPRRAGRRFGIFRRGNREADVEQGQIELENRQAETTEEKSTDEHDKDAERGMRLLIKIEAVGPEGQPLKRRNAQLTHILINGTWVPEPGSQAGPGQAGKRVWVVRVVRREAVIGAHTFLLKEIYGLSSASTQTNTQSTYPPTSGQDDPYASTPNECIVCLTAPRDVVLLPCRHLVVCRECAVGMVEFGAGGRVGRREDGTAAGETTDAANGGTGTTATAANATTTVPPVAGGTTATGRERRKKKPKGWYCPVCRQPYTSLLRLALPTSAKPLRTPAASRMASRAPSVRSFHTSHSHHDHEHEHDGASLRRVPSIAPTLPDGAERMLDSLRPAGADGEDEEEDEVEIEPVSHDQRPQFVLANEVDGADEDDLKGVKKEVEHREVVTPSPALEKEQAQAEAEAEAPAQDEVSRAEQGEGENVHVVNGQQDKKGWKEVA</sequence>
<proteinExistence type="predicted"/>
<dbReference type="GO" id="GO:0008270">
    <property type="term" value="F:zinc ion binding"/>
    <property type="evidence" value="ECO:0007669"/>
    <property type="project" value="UniProtKB-KW"/>
</dbReference>
<dbReference type="Pfam" id="PF13920">
    <property type="entry name" value="zf-C3HC4_3"/>
    <property type="match status" value="1"/>
</dbReference>
<protein>
    <recommendedName>
        <fullName evidence="2">RING-type domain-containing protein</fullName>
    </recommendedName>
</protein>
<dbReference type="InterPro" id="IPR001841">
    <property type="entry name" value="Znf_RING"/>
</dbReference>
<dbReference type="Proteomes" id="UP000279259">
    <property type="component" value="Unassembled WGS sequence"/>
</dbReference>
<dbReference type="GO" id="GO:0061630">
    <property type="term" value="F:ubiquitin protein ligase activity"/>
    <property type="evidence" value="ECO:0007669"/>
    <property type="project" value="UniProtKB-EC"/>
</dbReference>
<feature type="compositionally biased region" description="Low complexity" evidence="1">
    <location>
        <begin position="512"/>
        <end position="548"/>
    </location>
</feature>
<feature type="domain" description="RING-type" evidence="2">
    <location>
        <begin position="468"/>
        <end position="565"/>
    </location>
</feature>
<dbReference type="SUPFAM" id="SSF57850">
    <property type="entry name" value="RING/U-box"/>
    <property type="match status" value="1"/>
</dbReference>
<dbReference type="PANTHER" id="PTHR22996">
    <property type="entry name" value="MAHOGUNIN"/>
    <property type="match status" value="1"/>
</dbReference>
<comment type="caution">
    <text evidence="3">The sequence shown here is derived from an EMBL/GenBank/DDBJ whole genome shotgun (WGS) entry which is preliminary data.</text>
</comment>
<dbReference type="GO" id="GO:0005737">
    <property type="term" value="C:cytoplasm"/>
    <property type="evidence" value="ECO:0007669"/>
    <property type="project" value="TreeGrafter"/>
</dbReference>
<feature type="region of interest" description="Disordered" evidence="1">
    <location>
        <begin position="66"/>
        <end position="86"/>
    </location>
</feature>
<dbReference type="SMART" id="SM00184">
    <property type="entry name" value="RING"/>
    <property type="match status" value="1"/>
</dbReference>
<dbReference type="InterPro" id="IPR045194">
    <property type="entry name" value="MGRN1/RNF157-like"/>
</dbReference>
<dbReference type="AlphaFoldDB" id="A0A427YE08"/>
<feature type="compositionally biased region" description="Low complexity" evidence="1">
    <location>
        <begin position="708"/>
        <end position="719"/>
    </location>
</feature>
<organism evidence="3 4">
    <name type="scientific">Saitozyma podzolica</name>
    <dbReference type="NCBI Taxonomy" id="1890683"/>
    <lineage>
        <taxon>Eukaryota</taxon>
        <taxon>Fungi</taxon>
        <taxon>Dikarya</taxon>
        <taxon>Basidiomycota</taxon>
        <taxon>Agaricomycotina</taxon>
        <taxon>Tremellomycetes</taxon>
        <taxon>Tremellales</taxon>
        <taxon>Trimorphomycetaceae</taxon>
        <taxon>Saitozyma</taxon>
    </lineage>
</organism>
<feature type="compositionally biased region" description="Basic and acidic residues" evidence="1">
    <location>
        <begin position="739"/>
        <end position="748"/>
    </location>
</feature>
<dbReference type="GO" id="GO:0016567">
    <property type="term" value="P:protein ubiquitination"/>
    <property type="evidence" value="ECO:0007669"/>
    <property type="project" value="TreeGrafter"/>
</dbReference>
<gene>
    <name evidence="3" type="ORF">EHS25_002462</name>
</gene>
<dbReference type="STRING" id="1890683.A0A427YE08"/>
<evidence type="ECO:0000256" key="1">
    <source>
        <dbReference type="SAM" id="MobiDB-lite"/>
    </source>
</evidence>
<feature type="region of interest" description="Disordered" evidence="1">
    <location>
        <begin position="149"/>
        <end position="169"/>
    </location>
</feature>